<comment type="caution">
    <text evidence="2">The sequence shown here is derived from an EMBL/GenBank/DDBJ whole genome shotgun (WGS) entry which is preliminary data.</text>
</comment>
<gene>
    <name evidence="2" type="ORF">LCGC14_0778030</name>
    <name evidence="1" type="ORF">LCGC14_2116160</name>
</gene>
<dbReference type="InterPro" id="IPR050484">
    <property type="entry name" value="Transf_Hexapept/Carb_Anhydrase"/>
</dbReference>
<sequence>MPIVSIEVNGKVKTPKIDPTSWVSEAVTVIGDVTIGPENVLYQGVIIRGDFAKVEIGARNVFQDACIINTAEGFDTIIGDNNLIGFGAIVHGATVKNNTVIGIQSVLMITVIVENDSMVGATSFVGMGKKVPAGKKWIGRELKGENTQGKMWEAGRQSWRKMGLAMKDQKQKP</sequence>
<evidence type="ECO:0008006" key="3">
    <source>
        <dbReference type="Google" id="ProtNLM"/>
    </source>
</evidence>
<dbReference type="AlphaFoldDB" id="A0A0F9PWI6"/>
<evidence type="ECO:0000313" key="2">
    <source>
        <dbReference type="EMBL" id="KKN35990.1"/>
    </source>
</evidence>
<dbReference type="PANTHER" id="PTHR13061:SF29">
    <property type="entry name" value="GAMMA CARBONIC ANHYDRASE-LIKE 1, MITOCHONDRIAL-RELATED"/>
    <property type="match status" value="1"/>
</dbReference>
<dbReference type="CDD" id="cd04645">
    <property type="entry name" value="LbH_gamma_CA_like"/>
    <property type="match status" value="1"/>
</dbReference>
<dbReference type="PANTHER" id="PTHR13061">
    <property type="entry name" value="DYNACTIN SUBUNIT P25"/>
    <property type="match status" value="1"/>
</dbReference>
<protein>
    <recommendedName>
        <fullName evidence="3">Gamma carbonic anhydrase family protein</fullName>
    </recommendedName>
</protein>
<name>A0A0F9PWI6_9ZZZZ</name>
<reference evidence="2" key="1">
    <citation type="journal article" date="2015" name="Nature">
        <title>Complex archaea that bridge the gap between prokaryotes and eukaryotes.</title>
        <authorList>
            <person name="Spang A."/>
            <person name="Saw J.H."/>
            <person name="Jorgensen S.L."/>
            <person name="Zaremba-Niedzwiedzka K."/>
            <person name="Martijn J."/>
            <person name="Lind A.E."/>
            <person name="van Eijk R."/>
            <person name="Schleper C."/>
            <person name="Guy L."/>
            <person name="Ettema T.J."/>
        </authorList>
    </citation>
    <scope>NUCLEOTIDE SEQUENCE</scope>
</reference>
<dbReference type="EMBL" id="LAZR01001995">
    <property type="protein sequence ID" value="KKN35990.1"/>
    <property type="molecule type" value="Genomic_DNA"/>
</dbReference>
<dbReference type="InterPro" id="IPR047324">
    <property type="entry name" value="LbH_gamma_CA-like"/>
</dbReference>
<proteinExistence type="predicted"/>
<organism evidence="2">
    <name type="scientific">marine sediment metagenome</name>
    <dbReference type="NCBI Taxonomy" id="412755"/>
    <lineage>
        <taxon>unclassified sequences</taxon>
        <taxon>metagenomes</taxon>
        <taxon>ecological metagenomes</taxon>
    </lineage>
</organism>
<dbReference type="EMBL" id="LAZR01026250">
    <property type="protein sequence ID" value="KKL69317.1"/>
    <property type="molecule type" value="Genomic_DNA"/>
</dbReference>
<dbReference type="Gene3D" id="2.160.10.10">
    <property type="entry name" value="Hexapeptide repeat proteins"/>
    <property type="match status" value="1"/>
</dbReference>
<evidence type="ECO:0000313" key="1">
    <source>
        <dbReference type="EMBL" id="KKL69317.1"/>
    </source>
</evidence>
<dbReference type="SUPFAM" id="SSF51161">
    <property type="entry name" value="Trimeric LpxA-like enzymes"/>
    <property type="match status" value="1"/>
</dbReference>
<dbReference type="InterPro" id="IPR011004">
    <property type="entry name" value="Trimer_LpxA-like_sf"/>
</dbReference>
<accession>A0A0F9PWI6</accession>